<dbReference type="InterPro" id="IPR015943">
    <property type="entry name" value="WD40/YVTN_repeat-like_dom_sf"/>
</dbReference>
<dbReference type="GO" id="GO:0005634">
    <property type="term" value="C:nucleus"/>
    <property type="evidence" value="ECO:0007669"/>
    <property type="project" value="UniProtKB-SubCell"/>
</dbReference>
<dbReference type="PANTHER" id="PTHR15528">
    <property type="entry name" value="PEROXISOME PROLIFERATOR ACTIVATED RECEPTOR GAMMA COACTIVATOR 1 PGC-1 -RELATED"/>
    <property type="match status" value="1"/>
</dbReference>
<feature type="compositionally biased region" description="Low complexity" evidence="7">
    <location>
        <begin position="992"/>
        <end position="1003"/>
    </location>
</feature>
<feature type="compositionally biased region" description="Low complexity" evidence="7">
    <location>
        <begin position="1"/>
        <end position="13"/>
    </location>
</feature>
<evidence type="ECO:0000256" key="4">
    <source>
        <dbReference type="ARBA" id="ARBA00023015"/>
    </source>
</evidence>
<dbReference type="GO" id="GO:0003723">
    <property type="term" value="F:RNA binding"/>
    <property type="evidence" value="ECO:0007669"/>
    <property type="project" value="UniProtKB-KW"/>
</dbReference>
<keyword evidence="10" id="KW-1185">Reference proteome</keyword>
<feature type="compositionally biased region" description="Basic and acidic residues" evidence="7">
    <location>
        <begin position="1244"/>
        <end position="1275"/>
    </location>
</feature>
<keyword evidence="3" id="KW-0694">RNA-binding</keyword>
<keyword evidence="6" id="KW-0539">Nucleus</keyword>
<keyword evidence="4" id="KW-0805">Transcription regulation</keyword>
<dbReference type="PANTHER" id="PTHR15528:SF11">
    <property type="entry name" value="FI18188P1"/>
    <property type="match status" value="1"/>
</dbReference>
<feature type="compositionally biased region" description="Basic residues" evidence="7">
    <location>
        <begin position="511"/>
        <end position="520"/>
    </location>
</feature>
<dbReference type="GO" id="GO:0003712">
    <property type="term" value="F:transcription coregulator activity"/>
    <property type="evidence" value="ECO:0007669"/>
    <property type="project" value="InterPro"/>
</dbReference>
<evidence type="ECO:0000256" key="2">
    <source>
        <dbReference type="ARBA" id="ARBA00022553"/>
    </source>
</evidence>
<feature type="compositionally biased region" description="Pro residues" evidence="7">
    <location>
        <begin position="1466"/>
        <end position="1475"/>
    </location>
</feature>
<feature type="compositionally biased region" description="Basic and acidic residues" evidence="7">
    <location>
        <begin position="936"/>
        <end position="951"/>
    </location>
</feature>
<dbReference type="GO" id="GO:0045944">
    <property type="term" value="P:positive regulation of transcription by RNA polymerase II"/>
    <property type="evidence" value="ECO:0007669"/>
    <property type="project" value="TreeGrafter"/>
</dbReference>
<dbReference type="Gene3D" id="2.130.10.10">
    <property type="entry name" value="YVTN repeat-like/Quinoprotein amine dehydrogenase"/>
    <property type="match status" value="2"/>
</dbReference>
<organism evidence="9 10">
    <name type="scientific">Hapsidospora chrysogenum (strain ATCC 11550 / CBS 779.69 / DSM 880 / IAM 14645 / JCM 23072 / IMI 49137)</name>
    <name type="common">Acremonium chrysogenum</name>
    <dbReference type="NCBI Taxonomy" id="857340"/>
    <lineage>
        <taxon>Eukaryota</taxon>
        <taxon>Fungi</taxon>
        <taxon>Dikarya</taxon>
        <taxon>Ascomycota</taxon>
        <taxon>Pezizomycotina</taxon>
        <taxon>Sordariomycetes</taxon>
        <taxon>Hypocreomycetidae</taxon>
        <taxon>Hypocreales</taxon>
        <taxon>Bionectriaceae</taxon>
        <taxon>Hapsidospora</taxon>
    </lineage>
</organism>
<evidence type="ECO:0000256" key="1">
    <source>
        <dbReference type="ARBA" id="ARBA00004123"/>
    </source>
</evidence>
<feature type="compositionally biased region" description="Basic residues" evidence="7">
    <location>
        <begin position="1025"/>
        <end position="1034"/>
    </location>
</feature>
<dbReference type="Proteomes" id="UP000029964">
    <property type="component" value="Unassembled WGS sequence"/>
</dbReference>
<dbReference type="OrthoDB" id="7326421at2759"/>
<comment type="caution">
    <text evidence="9">The sequence shown here is derived from an EMBL/GenBank/DDBJ whole genome shotgun (WGS) entry which is preliminary data.</text>
</comment>
<feature type="compositionally biased region" description="Polar residues" evidence="7">
    <location>
        <begin position="834"/>
        <end position="843"/>
    </location>
</feature>
<feature type="compositionally biased region" description="Low complexity" evidence="7">
    <location>
        <begin position="427"/>
        <end position="447"/>
    </location>
</feature>
<feature type="compositionally biased region" description="Pro residues" evidence="7">
    <location>
        <begin position="1447"/>
        <end position="1457"/>
    </location>
</feature>
<dbReference type="SUPFAM" id="SSF50978">
    <property type="entry name" value="WD40 repeat-like"/>
    <property type="match status" value="1"/>
</dbReference>
<feature type="region of interest" description="Disordered" evidence="7">
    <location>
        <begin position="355"/>
        <end position="391"/>
    </location>
</feature>
<proteinExistence type="predicted"/>
<reference evidence="10" key="1">
    <citation type="journal article" date="2014" name="Genome Announc.">
        <title>Genome sequence and annotation of Acremonium chrysogenum, producer of the beta-lactam antibiotic cephalosporin C.</title>
        <authorList>
            <person name="Terfehr D."/>
            <person name="Dahlmann T.A."/>
            <person name="Specht T."/>
            <person name="Zadra I."/>
            <person name="Kuernsteiner H."/>
            <person name="Kueck U."/>
        </authorList>
    </citation>
    <scope>NUCLEOTIDE SEQUENCE [LARGE SCALE GENOMIC DNA]</scope>
    <source>
        <strain evidence="10">ATCC 11550 / CBS 779.69 / DSM 880 / IAM 14645 / JCM 23072 / IMI 49137</strain>
    </source>
</reference>
<feature type="compositionally biased region" description="Basic residues" evidence="7">
    <location>
        <begin position="1044"/>
        <end position="1056"/>
    </location>
</feature>
<sequence length="1623" mass="176388">MSASSRNRAASMSTGKSPGARSALPPDFSTMPSTQDIRFFDPCAATGSMFLYAQGTSIVCCHHDTLTIERRFSRHSEEVQLLAVDNQSEHGGGRFVVSYDAGQTAIVWDLMTGDEITRFASYDHLTAVAFMRNGNVAFVQWLTTVIGNSQGGIVLFEPTTSEHISSRTLDQIPVTSIAPSNDCRTFAIGYQNGSLLIATLQPRFTILHNLATSRTPSPIITLSWHASSSRQKSDMLATQTHNGDLRVWSVAKSYNAEDPAKVVRILKRAESMSEGPNWMGWSKNGRIIQFSESQTLSWDVRTKHVTSDNIPTLEHVKGIAVWGPGASLFTLGPNNTIQQFDLNSPAIMVANVQHPANLLPPSPPNSLEENGSKSAHSATTIQTSESETSSVPLEMGISESDEDQMPALARLQRLPAPDSGNEASYESASPLSSRSGLSSHSRSSAGSRTPGRVASSIRSRGVSDGTYISVGSLAQSSTVGHQRREQRDMDSYSMGYSIGSTSLASASSASRSRHRQRPSRLRHEVPRSPDDTKVHDLFKFTRTRLSDLPYKLPAQSTKSRLTNDDLRKQMLSTIFGWHSDVEDLIRDEMSRHPIGSASRILLSKWLGDMETDILSVSAENMTSSDWMLLALNGIGGQASQHKLGRAYVQRLLETGDVHVAVTIMLGMGDHNDAIEVYSSHKRYMEALLLACMAFPSVWERQAAIIRKWGEWAVQHGQQQLAIRCFACTDQEPTEMWTSPSAAQLNFQSITPSIPEVLSPPLSPPGVQRGPQRSIAKTSALKLITTFGDQAQKSKFYSQGEDTQTPIAAGVTPIAESAVSPGGSYEAATAFLRPSNNSRFNTPVSARGRGRLPSIGEIPADLNRDALKNAVPPPPPPAPADGGAYGHARRASSGQDNLAMGSALQRAATASPMMVRDHGRNARPPPSPNQDFLAKVQDIRANRRNGSRDRIPEGINLALRPDPREQIDLTSPEQSATSSTRYHWPTRRRGPGSVASSVTSNSSAGRGLRTNMRNDYIHSLDAAQRYSKKKSSSRHNSKEREKSRGRNTSHSRERRAKSREQSEERGRGSSRTWHKPKRSPTSPIPMSPEDIAILGTPRFTEAGDPVTVRKASSSSYKAKPKSRNSSLGSRGSRRHSPDKRPRLPALDTRGRSKGREGSTQRSPSSPVPFSATVASAGFYAGSEDEEDFKKAVEAQEQFRARHQAARGPNSPSVGRREQQSESQIANAVDAEGQEMSLPVSHSRATSKEHAGDLRRMKDERQRKKEQAAKELEERRKSLAQRARTPSIQQPKQFPRIGIETSDLAPADDLPPRSATEPPKSMFARDGPHIGLPATPKAMRLILEDNNGNGQNASGRPEVPPIPATFAQRHSPQTSPNSSPEKEKDEASLTLLPSTVYQPPSRPVIPRSMSAPIPAEPGQTPYGRKGSTGEIRGIDQAMGGGSQGRPQEDVPPMPPPPPMLKELQHLATPPPPPPAPLPHVKRSHASSSSAIDQGMIEIVMDEDDAPVAAPNDGMVPVIPPPAPPASKGHRRGRSIGEGSSSLSDRISKATERLRSASRGRKESARGVKSPPVEAPYESVPMPVHHSHQQQHIKAPSLPAVNYDPDSLRSPVEGPKTTGLHKSELI</sequence>
<evidence type="ECO:0000256" key="7">
    <source>
        <dbReference type="SAM" id="MobiDB-lite"/>
    </source>
</evidence>
<comment type="subcellular location">
    <subcellularLocation>
        <location evidence="1">Nucleus</location>
    </subcellularLocation>
</comment>
<feature type="compositionally biased region" description="Polar residues" evidence="7">
    <location>
        <begin position="967"/>
        <end position="980"/>
    </location>
</feature>
<feature type="compositionally biased region" description="Low complexity" evidence="7">
    <location>
        <begin position="377"/>
        <end position="390"/>
    </location>
</feature>
<dbReference type="HOGENOM" id="CLU_000799_1_1_1"/>
<dbReference type="InterPro" id="IPR056421">
    <property type="entry name" value="TPR_GEMI5"/>
</dbReference>
<dbReference type="Pfam" id="PF23774">
    <property type="entry name" value="TPR_GEMI5"/>
    <property type="match status" value="1"/>
</dbReference>
<evidence type="ECO:0000256" key="6">
    <source>
        <dbReference type="ARBA" id="ARBA00023242"/>
    </source>
</evidence>
<name>A0A086SZ37_HAPC1</name>
<accession>A0A086SZ37</accession>
<feature type="region of interest" description="Disordered" evidence="7">
    <location>
        <begin position="415"/>
        <end position="460"/>
    </location>
</feature>
<evidence type="ECO:0000256" key="3">
    <source>
        <dbReference type="ARBA" id="ARBA00022884"/>
    </source>
</evidence>
<feature type="region of interest" description="Disordered" evidence="7">
    <location>
        <begin position="1504"/>
        <end position="1623"/>
    </location>
</feature>
<dbReference type="STRING" id="857340.A0A086SZ37"/>
<evidence type="ECO:0000256" key="5">
    <source>
        <dbReference type="ARBA" id="ARBA00023163"/>
    </source>
</evidence>
<dbReference type="FunFam" id="2.130.10.10:FF:000577">
    <property type="entry name" value="WD domain G-beta repeat protein"/>
    <property type="match status" value="1"/>
</dbReference>
<feature type="region of interest" description="Disordered" evidence="7">
    <location>
        <begin position="1"/>
        <end position="28"/>
    </location>
</feature>
<evidence type="ECO:0000313" key="9">
    <source>
        <dbReference type="EMBL" id="KFH42369.1"/>
    </source>
</evidence>
<feature type="compositionally biased region" description="Low complexity" evidence="7">
    <location>
        <begin position="1109"/>
        <end position="1129"/>
    </location>
</feature>
<feature type="region of interest" description="Disordered" evidence="7">
    <location>
        <begin position="503"/>
        <end position="532"/>
    </location>
</feature>
<keyword evidence="2" id="KW-0597">Phosphoprotein</keyword>
<feature type="compositionally biased region" description="Basic and acidic residues" evidence="7">
    <location>
        <begin position="1543"/>
        <end position="1563"/>
    </location>
</feature>
<protein>
    <recommendedName>
        <fullName evidence="8">Gem-associated protein 5 TPR domain-containing protein</fullName>
    </recommendedName>
</protein>
<feature type="compositionally biased region" description="Basic and acidic residues" evidence="7">
    <location>
        <begin position="1147"/>
        <end position="1157"/>
    </location>
</feature>
<keyword evidence="5" id="KW-0804">Transcription</keyword>
<dbReference type="EMBL" id="JPKY01000096">
    <property type="protein sequence ID" value="KFH42369.1"/>
    <property type="molecule type" value="Genomic_DNA"/>
</dbReference>
<evidence type="ECO:0000313" key="10">
    <source>
        <dbReference type="Proteomes" id="UP000029964"/>
    </source>
</evidence>
<feature type="compositionally biased region" description="Basic and acidic residues" evidence="7">
    <location>
        <begin position="521"/>
        <end position="532"/>
    </location>
</feature>
<feature type="compositionally biased region" description="Basic and acidic residues" evidence="7">
    <location>
        <begin position="1057"/>
        <end position="1066"/>
    </location>
</feature>
<feature type="region of interest" description="Disordered" evidence="7">
    <location>
        <begin position="834"/>
        <end position="1009"/>
    </location>
</feature>
<dbReference type="InterPro" id="IPR036322">
    <property type="entry name" value="WD40_repeat_dom_sf"/>
</dbReference>
<gene>
    <name evidence="9" type="ORF">ACRE_069200</name>
</gene>
<feature type="compositionally biased region" description="Polar residues" evidence="7">
    <location>
        <begin position="1366"/>
        <end position="1377"/>
    </location>
</feature>
<feature type="region of interest" description="Disordered" evidence="7">
    <location>
        <begin position="1021"/>
        <end position="1491"/>
    </location>
</feature>
<evidence type="ECO:0000259" key="8">
    <source>
        <dbReference type="Pfam" id="PF23774"/>
    </source>
</evidence>
<dbReference type="InterPro" id="IPR034605">
    <property type="entry name" value="PGC-1"/>
</dbReference>
<feature type="compositionally biased region" description="Basic and acidic residues" evidence="7">
    <location>
        <begin position="1186"/>
        <end position="1198"/>
    </location>
</feature>
<feature type="domain" description="Gem-associated protein 5 TPR" evidence="8">
    <location>
        <begin position="574"/>
        <end position="727"/>
    </location>
</feature>